<keyword evidence="5" id="KW-1185">Reference proteome</keyword>
<dbReference type="SUPFAM" id="SSF69593">
    <property type="entry name" value="Glycerol-3-phosphate (1)-acyltransferase"/>
    <property type="match status" value="1"/>
</dbReference>
<proteinExistence type="predicted"/>
<keyword evidence="1" id="KW-0808">Transferase</keyword>
<name>A0ABN0US60_9ACTN</name>
<dbReference type="Proteomes" id="UP001500967">
    <property type="component" value="Unassembled WGS sequence"/>
</dbReference>
<accession>A0ABN0US60</accession>
<evidence type="ECO:0000256" key="1">
    <source>
        <dbReference type="ARBA" id="ARBA00022679"/>
    </source>
</evidence>
<dbReference type="SMART" id="SM00563">
    <property type="entry name" value="PlsC"/>
    <property type="match status" value="1"/>
</dbReference>
<dbReference type="Pfam" id="PF01553">
    <property type="entry name" value="Acyltransferase"/>
    <property type="match status" value="1"/>
</dbReference>
<protein>
    <submittedName>
        <fullName evidence="4">Lysophospholipid acyltransferase family protein</fullName>
    </submittedName>
</protein>
<keyword evidence="2 4" id="KW-0012">Acyltransferase</keyword>
<organism evidence="4 5">
    <name type="scientific">Cryptosporangium japonicum</name>
    <dbReference type="NCBI Taxonomy" id="80872"/>
    <lineage>
        <taxon>Bacteria</taxon>
        <taxon>Bacillati</taxon>
        <taxon>Actinomycetota</taxon>
        <taxon>Actinomycetes</taxon>
        <taxon>Cryptosporangiales</taxon>
        <taxon>Cryptosporangiaceae</taxon>
        <taxon>Cryptosporangium</taxon>
    </lineage>
</organism>
<sequence length="240" mass="26645">MSADSPPAPVAQAPVDRSGYLYWVFKALLTLPMMLYFRPRVEGIEHVPTRGPVILAANHVSYLDWLFLPLVVRWRRISFLAKHEYFTEPGLRGRWKRYFFTATGQVPVIRGGASAGDAALNTAVRLLREDRVVGIFPEGTRTRDGRLYRGRTGLARIAAASGAPVVPCATVGGFELAPPGAKFPRPGRVTIRFAPPMDWGTEEPDRELLRRRTDELMAVIQSLSGQEYTGVDARLPGRDS</sequence>
<dbReference type="EMBL" id="BAAAGX010000020">
    <property type="protein sequence ID" value="GAA0259842.1"/>
    <property type="molecule type" value="Genomic_DNA"/>
</dbReference>
<evidence type="ECO:0000313" key="5">
    <source>
        <dbReference type="Proteomes" id="UP001500967"/>
    </source>
</evidence>
<comment type="caution">
    <text evidence="4">The sequence shown here is derived from an EMBL/GenBank/DDBJ whole genome shotgun (WGS) entry which is preliminary data.</text>
</comment>
<evidence type="ECO:0000259" key="3">
    <source>
        <dbReference type="SMART" id="SM00563"/>
    </source>
</evidence>
<dbReference type="PANTHER" id="PTHR10434">
    <property type="entry name" value="1-ACYL-SN-GLYCEROL-3-PHOSPHATE ACYLTRANSFERASE"/>
    <property type="match status" value="1"/>
</dbReference>
<dbReference type="PANTHER" id="PTHR10434:SF11">
    <property type="entry name" value="1-ACYL-SN-GLYCEROL-3-PHOSPHATE ACYLTRANSFERASE"/>
    <property type="match status" value="1"/>
</dbReference>
<dbReference type="GO" id="GO:0016746">
    <property type="term" value="F:acyltransferase activity"/>
    <property type="evidence" value="ECO:0007669"/>
    <property type="project" value="UniProtKB-KW"/>
</dbReference>
<dbReference type="CDD" id="cd07989">
    <property type="entry name" value="LPLAT_AGPAT-like"/>
    <property type="match status" value="1"/>
</dbReference>
<reference evidence="4 5" key="1">
    <citation type="journal article" date="2019" name="Int. J. Syst. Evol. Microbiol.">
        <title>The Global Catalogue of Microorganisms (GCM) 10K type strain sequencing project: providing services to taxonomists for standard genome sequencing and annotation.</title>
        <authorList>
            <consortium name="The Broad Institute Genomics Platform"/>
            <consortium name="The Broad Institute Genome Sequencing Center for Infectious Disease"/>
            <person name="Wu L."/>
            <person name="Ma J."/>
        </authorList>
    </citation>
    <scope>NUCLEOTIDE SEQUENCE [LARGE SCALE GENOMIC DNA]</scope>
    <source>
        <strain evidence="4 5">JCM 10425</strain>
    </source>
</reference>
<evidence type="ECO:0000313" key="4">
    <source>
        <dbReference type="EMBL" id="GAA0259842.1"/>
    </source>
</evidence>
<evidence type="ECO:0000256" key="2">
    <source>
        <dbReference type="ARBA" id="ARBA00023315"/>
    </source>
</evidence>
<gene>
    <name evidence="4" type="ORF">GCM10009539_51580</name>
</gene>
<dbReference type="InterPro" id="IPR002123">
    <property type="entry name" value="Plipid/glycerol_acylTrfase"/>
</dbReference>
<feature type="domain" description="Phospholipid/glycerol acyltransferase" evidence="3">
    <location>
        <begin position="53"/>
        <end position="173"/>
    </location>
</feature>
<dbReference type="RefSeq" id="WP_344651494.1">
    <property type="nucleotide sequence ID" value="NZ_BAAAGX010000020.1"/>
</dbReference>